<dbReference type="RefSeq" id="WP_234864386.1">
    <property type="nucleotide sequence ID" value="NZ_JAKEVY010000001.1"/>
</dbReference>
<dbReference type="InterPro" id="IPR013766">
    <property type="entry name" value="Thioredoxin_domain"/>
</dbReference>
<keyword evidence="3" id="KW-1185">Reference proteome</keyword>
<name>A0ABS9BG85_9BACT</name>
<dbReference type="PANTHER" id="PTHR42852">
    <property type="entry name" value="THIOL:DISULFIDE INTERCHANGE PROTEIN DSBE"/>
    <property type="match status" value="1"/>
</dbReference>
<evidence type="ECO:0000313" key="2">
    <source>
        <dbReference type="EMBL" id="MCF1713859.1"/>
    </source>
</evidence>
<dbReference type="Pfam" id="PF00578">
    <property type="entry name" value="AhpC-TSA"/>
    <property type="match status" value="1"/>
</dbReference>
<gene>
    <name evidence="2" type="ORF">L0U88_04345</name>
</gene>
<evidence type="ECO:0000259" key="1">
    <source>
        <dbReference type="PROSITE" id="PS51352"/>
    </source>
</evidence>
<protein>
    <submittedName>
        <fullName evidence="2">TlpA family protein disulfide reductase</fullName>
    </submittedName>
</protein>
<proteinExistence type="predicted"/>
<accession>A0ABS9BG85</accession>
<feature type="domain" description="Thioredoxin" evidence="1">
    <location>
        <begin position="51"/>
        <end position="187"/>
    </location>
</feature>
<dbReference type="SUPFAM" id="SSF52833">
    <property type="entry name" value="Thioredoxin-like"/>
    <property type="match status" value="1"/>
</dbReference>
<dbReference type="InterPro" id="IPR000866">
    <property type="entry name" value="AhpC/TSA"/>
</dbReference>
<dbReference type="EMBL" id="JAKEVY010000001">
    <property type="protein sequence ID" value="MCF1713859.1"/>
    <property type="molecule type" value="Genomic_DNA"/>
</dbReference>
<comment type="caution">
    <text evidence="2">The sequence shown here is derived from an EMBL/GenBank/DDBJ whole genome shotgun (WGS) entry which is preliminary data.</text>
</comment>
<dbReference type="InterPro" id="IPR050553">
    <property type="entry name" value="Thioredoxin_ResA/DsbE_sf"/>
</dbReference>
<dbReference type="PANTHER" id="PTHR42852:SF17">
    <property type="entry name" value="THIOREDOXIN-LIKE PROTEIN HI_1115"/>
    <property type="match status" value="1"/>
</dbReference>
<sequence length="187" mass="22108">MKNQHARMYRYCISNKSFQPVGKFILAILFLIATQEFSFSQEKAAATPAPYERFKNLPPFELKGLDGKTIKRDNLLKNRGTILMFFSPDCHHCLQQMDWMKQVKEELKPYNFVLATYQPLEDLKGFYQSYKLDEWKNIYIGRDEKYFLPPYFRIKNLPFIALYDKKGQLLSVFEGNTKTDLILASFK</sequence>
<dbReference type="PROSITE" id="PS51352">
    <property type="entry name" value="THIOREDOXIN_2"/>
    <property type="match status" value="1"/>
</dbReference>
<evidence type="ECO:0000313" key="3">
    <source>
        <dbReference type="Proteomes" id="UP001200145"/>
    </source>
</evidence>
<reference evidence="2 3" key="1">
    <citation type="submission" date="2022-01" db="EMBL/GenBank/DDBJ databases">
        <title>Flavihumibacter sp. nov., isolated from sediment of a river.</title>
        <authorList>
            <person name="Liu H."/>
        </authorList>
    </citation>
    <scope>NUCLEOTIDE SEQUENCE [LARGE SCALE GENOMIC DNA]</scope>
    <source>
        <strain evidence="2 3">RY-1</strain>
    </source>
</reference>
<dbReference type="Proteomes" id="UP001200145">
    <property type="component" value="Unassembled WGS sequence"/>
</dbReference>
<dbReference type="InterPro" id="IPR036249">
    <property type="entry name" value="Thioredoxin-like_sf"/>
</dbReference>
<organism evidence="2 3">
    <name type="scientific">Flavihumibacter fluminis</name>
    <dbReference type="NCBI Taxonomy" id="2909236"/>
    <lineage>
        <taxon>Bacteria</taxon>
        <taxon>Pseudomonadati</taxon>
        <taxon>Bacteroidota</taxon>
        <taxon>Chitinophagia</taxon>
        <taxon>Chitinophagales</taxon>
        <taxon>Chitinophagaceae</taxon>
        <taxon>Flavihumibacter</taxon>
    </lineage>
</organism>
<dbReference type="Gene3D" id="3.40.30.10">
    <property type="entry name" value="Glutaredoxin"/>
    <property type="match status" value="1"/>
</dbReference>
<dbReference type="CDD" id="cd02966">
    <property type="entry name" value="TlpA_like_family"/>
    <property type="match status" value="1"/>
</dbReference>